<feature type="transmembrane region" description="Helical" evidence="1">
    <location>
        <begin position="12"/>
        <end position="37"/>
    </location>
</feature>
<feature type="transmembrane region" description="Helical" evidence="1">
    <location>
        <begin position="84"/>
        <end position="103"/>
    </location>
</feature>
<reference evidence="2 3" key="1">
    <citation type="submission" date="2016-10" db="EMBL/GenBank/DDBJ databases">
        <title>Genome sequence of Mycobacterium talmonii.</title>
        <authorList>
            <person name="Greninger A.L."/>
            <person name="Elliott B."/>
            <person name="Vasireddy S."/>
            <person name="Vasireddy R."/>
        </authorList>
    </citation>
    <scope>NUCLEOTIDE SEQUENCE [LARGE SCALE GENOMIC DNA]</scope>
    <source>
        <strain evidence="3">NE-TNMC-100812</strain>
    </source>
</reference>
<feature type="transmembrane region" description="Helical" evidence="1">
    <location>
        <begin position="172"/>
        <end position="199"/>
    </location>
</feature>
<dbReference type="AlphaFoldDB" id="A0A1S1NCS8"/>
<feature type="transmembrane region" description="Helical" evidence="1">
    <location>
        <begin position="386"/>
        <end position="407"/>
    </location>
</feature>
<feature type="transmembrane region" description="Helical" evidence="1">
    <location>
        <begin position="219"/>
        <end position="237"/>
    </location>
</feature>
<gene>
    <name evidence="2" type="ORF">BKN37_21875</name>
</gene>
<feature type="transmembrane region" description="Helical" evidence="1">
    <location>
        <begin position="345"/>
        <end position="366"/>
    </location>
</feature>
<evidence type="ECO:0008006" key="4">
    <source>
        <dbReference type="Google" id="ProtNLM"/>
    </source>
</evidence>
<organism evidence="2 3">
    <name type="scientific">Mycobacterium talmoniae</name>
    <dbReference type="NCBI Taxonomy" id="1858794"/>
    <lineage>
        <taxon>Bacteria</taxon>
        <taxon>Bacillati</taxon>
        <taxon>Actinomycetota</taxon>
        <taxon>Actinomycetes</taxon>
        <taxon>Mycobacteriales</taxon>
        <taxon>Mycobacteriaceae</taxon>
        <taxon>Mycobacterium</taxon>
    </lineage>
</organism>
<evidence type="ECO:0000256" key="1">
    <source>
        <dbReference type="SAM" id="Phobius"/>
    </source>
</evidence>
<feature type="transmembrane region" description="Helical" evidence="1">
    <location>
        <begin position="313"/>
        <end position="333"/>
    </location>
</feature>
<name>A0A1S1NCS8_9MYCO</name>
<feature type="transmembrane region" description="Helical" evidence="1">
    <location>
        <begin position="285"/>
        <end position="306"/>
    </location>
</feature>
<dbReference type="RefSeq" id="WP_071029056.1">
    <property type="nucleotide sequence ID" value="NZ_MLQM01000163.1"/>
</dbReference>
<keyword evidence="1" id="KW-0812">Transmembrane</keyword>
<sequence>MTARTTRLPWVAATAAVLIVVQLVVRAVLAFGGYFYWDDLILIGRAGTHDLLSSSYLLDDHDGHVMPAAFLLAGAITRCWPLDWAGPAVSLVVLQLLASLALLRALWVILGWRPVLLIPLTFALFCPLGLPAFAWWSAALNALPMLAALAWVCADAMLLVRTGAQRYALTGVLAYLGGLLFFEKAAVIPFVAFAVTALLAHVRGDRASVATVWRAGRRLWTASLALTAAWIALYLTVVNQRRWSFDLAMTWDLLRRSVTHGIVPALAGGPWSWDRWAPASPWAAPGATVMVAGWLVLAGVAAVSLLRKRRVGAVWLAAVGYAAACQVPIYLMRSSAFTALELAQTLRYLADLVVVLALLAGVGLCAPNRDSSRWLNASAPRTAVTVGLATLFVASSLYSTATFLASWRDNPAEPYLRHARHALAAARAASDAPLLDQEVDPLVLQRVVGPENRASHLFALLPDRPEFASATPLLRMLDSSGRLADAQVTWVRTIVPGPVPRCGYFAQPDIPTRLVLDGPLLPADWTAEINYLANVDGSMTLALSEGPATKVPVHPGLNRVYVRLPGAGNDISVRADTAALSVCIASGPVGYVAPR</sequence>
<dbReference type="EMBL" id="MLQM01000163">
    <property type="protein sequence ID" value="OHU97442.1"/>
    <property type="molecule type" value="Genomic_DNA"/>
</dbReference>
<feature type="transmembrane region" description="Helical" evidence="1">
    <location>
        <begin position="115"/>
        <end position="136"/>
    </location>
</feature>
<accession>A0A1S1NCS8</accession>
<keyword evidence="3" id="KW-1185">Reference proteome</keyword>
<proteinExistence type="predicted"/>
<protein>
    <recommendedName>
        <fullName evidence="4">Transmembrane protein</fullName>
    </recommendedName>
</protein>
<feature type="transmembrane region" description="Helical" evidence="1">
    <location>
        <begin position="142"/>
        <end position="160"/>
    </location>
</feature>
<evidence type="ECO:0000313" key="3">
    <source>
        <dbReference type="Proteomes" id="UP000179734"/>
    </source>
</evidence>
<dbReference type="Proteomes" id="UP000179734">
    <property type="component" value="Unassembled WGS sequence"/>
</dbReference>
<keyword evidence="1" id="KW-1133">Transmembrane helix</keyword>
<keyword evidence="1" id="KW-0472">Membrane</keyword>
<comment type="caution">
    <text evidence="2">The sequence shown here is derived from an EMBL/GenBank/DDBJ whole genome shotgun (WGS) entry which is preliminary data.</text>
</comment>
<evidence type="ECO:0000313" key="2">
    <source>
        <dbReference type="EMBL" id="OHU97442.1"/>
    </source>
</evidence>